<accession>A0AAQ3QXU3</accession>
<dbReference type="PROSITE" id="PS00041">
    <property type="entry name" value="HTH_ARAC_FAMILY_1"/>
    <property type="match status" value="1"/>
</dbReference>
<keyword evidence="6" id="KW-1185">Reference proteome</keyword>
<dbReference type="AlphaFoldDB" id="A0AAQ3QXU3"/>
<dbReference type="GO" id="GO:0003700">
    <property type="term" value="F:DNA-binding transcription factor activity"/>
    <property type="evidence" value="ECO:0007669"/>
    <property type="project" value="InterPro"/>
</dbReference>
<protein>
    <submittedName>
        <fullName evidence="5">Helix-turn-helix domain-containing protein</fullName>
    </submittedName>
</protein>
<evidence type="ECO:0000256" key="1">
    <source>
        <dbReference type="ARBA" id="ARBA00023015"/>
    </source>
</evidence>
<dbReference type="Pfam" id="PF12833">
    <property type="entry name" value="HTH_18"/>
    <property type="match status" value="1"/>
</dbReference>
<dbReference type="PANTHER" id="PTHR43280:SF2">
    <property type="entry name" value="HTH-TYPE TRANSCRIPTIONAL REGULATOR EXSA"/>
    <property type="match status" value="1"/>
</dbReference>
<reference evidence="5 6" key="1">
    <citation type="submission" date="2023-10" db="EMBL/GenBank/DDBJ databases">
        <title>Rubellicoccus peritrichatus gen. nov., sp. nov., isolated from an algae of coral reef tank.</title>
        <authorList>
            <person name="Luo J."/>
        </authorList>
    </citation>
    <scope>NUCLEOTIDE SEQUENCE [LARGE SCALE GENOMIC DNA]</scope>
    <source>
        <strain evidence="5 6">CR14</strain>
    </source>
</reference>
<dbReference type="InterPro" id="IPR009057">
    <property type="entry name" value="Homeodomain-like_sf"/>
</dbReference>
<proteinExistence type="predicted"/>
<evidence type="ECO:0000313" key="5">
    <source>
        <dbReference type="EMBL" id="WOO43185.1"/>
    </source>
</evidence>
<dbReference type="PANTHER" id="PTHR43280">
    <property type="entry name" value="ARAC-FAMILY TRANSCRIPTIONAL REGULATOR"/>
    <property type="match status" value="1"/>
</dbReference>
<evidence type="ECO:0000259" key="4">
    <source>
        <dbReference type="PROSITE" id="PS01124"/>
    </source>
</evidence>
<dbReference type="InterPro" id="IPR018062">
    <property type="entry name" value="HTH_AraC-typ_CS"/>
</dbReference>
<dbReference type="InterPro" id="IPR018060">
    <property type="entry name" value="HTH_AraC"/>
</dbReference>
<keyword evidence="3" id="KW-0804">Transcription</keyword>
<dbReference type="SMART" id="SM00342">
    <property type="entry name" value="HTH_ARAC"/>
    <property type="match status" value="1"/>
</dbReference>
<dbReference type="SUPFAM" id="SSF46689">
    <property type="entry name" value="Homeodomain-like"/>
    <property type="match status" value="1"/>
</dbReference>
<name>A0AAQ3QXU3_9BACT</name>
<dbReference type="RefSeq" id="WP_317835727.1">
    <property type="nucleotide sequence ID" value="NZ_CP136920.1"/>
</dbReference>
<evidence type="ECO:0000313" key="6">
    <source>
        <dbReference type="Proteomes" id="UP001304300"/>
    </source>
</evidence>
<organism evidence="5 6">
    <name type="scientific">Rubellicoccus peritrichatus</name>
    <dbReference type="NCBI Taxonomy" id="3080537"/>
    <lineage>
        <taxon>Bacteria</taxon>
        <taxon>Pseudomonadati</taxon>
        <taxon>Verrucomicrobiota</taxon>
        <taxon>Opitutia</taxon>
        <taxon>Puniceicoccales</taxon>
        <taxon>Cerasicoccaceae</taxon>
        <taxon>Rubellicoccus</taxon>
    </lineage>
</organism>
<dbReference type="Gene3D" id="1.10.10.60">
    <property type="entry name" value="Homeodomain-like"/>
    <property type="match status" value="1"/>
</dbReference>
<sequence length="312" mass="35722">MPITLKGYYTNASVMEKVELQVDHHDIWDLLSIECLWVYNSVKGIKSNGKWSTAFEAPASVIFVKTGLAELAYGDNVYQCPANTCFFASPGIRRQRFEIGTLVMSVGYKAEWLTGQPFFDSGLNIIHAISDPDSLYTQSHKLFSEIYGDSASGVSFDTAVKQKAKTLQSHLHLKSRFMDWFSVLVSRLETLGVTTSSIGSTDRRSHRLIQLIRSMPLDKPFDKSHIIHGMNLSWRRTEQIFKESFNISPNEFHQRRRLSEAKRLLRIEDVPIKEIAFLLAFPQPSSFTNWFKNRTETSPQLFRNMAYPHDGE</sequence>
<dbReference type="Proteomes" id="UP001304300">
    <property type="component" value="Chromosome"/>
</dbReference>
<evidence type="ECO:0000256" key="3">
    <source>
        <dbReference type="ARBA" id="ARBA00023163"/>
    </source>
</evidence>
<dbReference type="EMBL" id="CP136920">
    <property type="protein sequence ID" value="WOO43185.1"/>
    <property type="molecule type" value="Genomic_DNA"/>
</dbReference>
<keyword evidence="1" id="KW-0805">Transcription regulation</keyword>
<feature type="domain" description="HTH araC/xylS-type" evidence="4">
    <location>
        <begin position="206"/>
        <end position="305"/>
    </location>
</feature>
<evidence type="ECO:0000256" key="2">
    <source>
        <dbReference type="ARBA" id="ARBA00023125"/>
    </source>
</evidence>
<dbReference type="KEGG" id="puo:RZN69_08770"/>
<dbReference type="GO" id="GO:0043565">
    <property type="term" value="F:sequence-specific DNA binding"/>
    <property type="evidence" value="ECO:0007669"/>
    <property type="project" value="InterPro"/>
</dbReference>
<dbReference type="PROSITE" id="PS01124">
    <property type="entry name" value="HTH_ARAC_FAMILY_2"/>
    <property type="match status" value="1"/>
</dbReference>
<keyword evidence="2" id="KW-0238">DNA-binding</keyword>
<gene>
    <name evidence="5" type="ORF">RZN69_08770</name>
</gene>